<accession>A0A438HZI4</accession>
<dbReference type="AlphaFoldDB" id="A0A438HZI4"/>
<evidence type="ECO:0000313" key="4">
    <source>
        <dbReference type="Proteomes" id="UP000288805"/>
    </source>
</evidence>
<evidence type="ECO:0000313" key="3">
    <source>
        <dbReference type="EMBL" id="RVW89873.1"/>
    </source>
</evidence>
<dbReference type="InterPro" id="IPR025558">
    <property type="entry name" value="DUF4283"/>
</dbReference>
<evidence type="ECO:0000259" key="2">
    <source>
        <dbReference type="Pfam" id="PF14111"/>
    </source>
</evidence>
<dbReference type="EMBL" id="QGNW01000160">
    <property type="protein sequence ID" value="RVW89873.1"/>
    <property type="molecule type" value="Genomic_DNA"/>
</dbReference>
<protein>
    <recommendedName>
        <fullName evidence="2">DUF4283 domain-containing protein</fullName>
    </recommendedName>
</protein>
<feature type="compositionally biased region" description="Basic and acidic residues" evidence="1">
    <location>
        <begin position="1"/>
        <end position="22"/>
    </location>
</feature>
<name>A0A438HZI4_VITVI</name>
<proteinExistence type="predicted"/>
<sequence length="514" mass="57137">MRESESEHTSEGEEGESRAENHGKRKGSPPGADECGTIHKRVDSVHKGWERKKMGEGLEGKERNYSLVREVNRVGCFIRLGVTDMEKRRFGICIPKGRGEKGGWASMVECLRNVGLWFKNKETDQEVRVSGSPREEDLERLGWSVARVWGFKGKLGMARLGKGCALMEFEIVEKAKRVLASGRDQWEGFNWGWRCGARNLDVLQRVKLGKKLGFLGIDSLTERKEELEWAKVLIKSNGEDLPSTLEIGVEGEVYALSLWWGISSSLRKKQEDDRDGYERQKGKVRGDEDTRAGLRVGEMSGAWPKVQRRTDDAMGEQVGGEGRDEFENRAHLGQVTRHSSGSMGDGPSLFGLGVGPVGLKWDNGPSMQGPSLSKGAQLHDTGNAAYLGLKLEMDFIKCREKEVSGKQQSVLQCSIAECAIVKEASRYGSDSNLWDLRVAGSSYSSSILFGRTPERKFYDHSEEMRENLQEGNMLKLATVGGSTVSREGCWDLVEVNCVAIEVQNPKWNPVQAGS</sequence>
<dbReference type="Pfam" id="PF14111">
    <property type="entry name" value="DUF4283"/>
    <property type="match status" value="1"/>
</dbReference>
<organism evidence="3 4">
    <name type="scientific">Vitis vinifera</name>
    <name type="common">Grape</name>
    <dbReference type="NCBI Taxonomy" id="29760"/>
    <lineage>
        <taxon>Eukaryota</taxon>
        <taxon>Viridiplantae</taxon>
        <taxon>Streptophyta</taxon>
        <taxon>Embryophyta</taxon>
        <taxon>Tracheophyta</taxon>
        <taxon>Spermatophyta</taxon>
        <taxon>Magnoliopsida</taxon>
        <taxon>eudicotyledons</taxon>
        <taxon>Gunneridae</taxon>
        <taxon>Pentapetalae</taxon>
        <taxon>rosids</taxon>
        <taxon>Vitales</taxon>
        <taxon>Vitaceae</taxon>
        <taxon>Viteae</taxon>
        <taxon>Vitis</taxon>
    </lineage>
</organism>
<comment type="caution">
    <text evidence="3">The sequence shown here is derived from an EMBL/GenBank/DDBJ whole genome shotgun (WGS) entry which is preliminary data.</text>
</comment>
<evidence type="ECO:0000256" key="1">
    <source>
        <dbReference type="SAM" id="MobiDB-lite"/>
    </source>
</evidence>
<gene>
    <name evidence="3" type="ORF">CK203_034417</name>
</gene>
<reference evidence="3 4" key="1">
    <citation type="journal article" date="2018" name="PLoS Genet.">
        <title>Population sequencing reveals clonal diversity and ancestral inbreeding in the grapevine cultivar Chardonnay.</title>
        <authorList>
            <person name="Roach M.J."/>
            <person name="Johnson D.L."/>
            <person name="Bohlmann J."/>
            <person name="van Vuuren H.J."/>
            <person name="Jones S.J."/>
            <person name="Pretorius I.S."/>
            <person name="Schmidt S.A."/>
            <person name="Borneman A.R."/>
        </authorList>
    </citation>
    <scope>NUCLEOTIDE SEQUENCE [LARGE SCALE GENOMIC DNA]</scope>
    <source>
        <strain evidence="4">cv. Chardonnay</strain>
        <tissue evidence="3">Leaf</tissue>
    </source>
</reference>
<dbReference type="Proteomes" id="UP000288805">
    <property type="component" value="Unassembled WGS sequence"/>
</dbReference>
<feature type="domain" description="DUF4283" evidence="2">
    <location>
        <begin position="133"/>
        <end position="186"/>
    </location>
</feature>
<feature type="region of interest" description="Disordered" evidence="1">
    <location>
        <begin position="271"/>
        <end position="291"/>
    </location>
</feature>
<feature type="region of interest" description="Disordered" evidence="1">
    <location>
        <begin position="1"/>
        <end position="40"/>
    </location>
</feature>